<evidence type="ECO:0000256" key="1">
    <source>
        <dbReference type="SAM" id="MobiDB-lite"/>
    </source>
</evidence>
<feature type="region of interest" description="Disordered" evidence="1">
    <location>
        <begin position="1"/>
        <end position="23"/>
    </location>
</feature>
<evidence type="ECO:0000313" key="3">
    <source>
        <dbReference type="Proteomes" id="UP000051634"/>
    </source>
</evidence>
<dbReference type="AlphaFoldDB" id="A0A0T5Z0V2"/>
<dbReference type="Proteomes" id="UP000051634">
    <property type="component" value="Unassembled WGS sequence"/>
</dbReference>
<reference evidence="2 3" key="1">
    <citation type="submission" date="2015-11" db="EMBL/GenBank/DDBJ databases">
        <title>The genome of Candidatus Endoriftia persephone in Ridgeia piscesae and population structure of the North Eastern Pacific vestimentiferan symbionts.</title>
        <authorList>
            <person name="Perez M."/>
            <person name="Juniper K.S."/>
        </authorList>
    </citation>
    <scope>NUCLEOTIDE SEQUENCE [LARGE SCALE GENOMIC DNA]</scope>
    <source>
        <strain evidence="2">Ind11</strain>
    </source>
</reference>
<dbReference type="PATRIC" id="fig|54398.3.peg.2010"/>
<protein>
    <recommendedName>
        <fullName evidence="4">Chemotaxis protein</fullName>
    </recommendedName>
</protein>
<dbReference type="EMBL" id="LDXT01000052">
    <property type="protein sequence ID" value="KRT56413.1"/>
    <property type="molecule type" value="Genomic_DNA"/>
</dbReference>
<proteinExistence type="predicted"/>
<name>A0A0T5Z0V2_9GAMM</name>
<evidence type="ECO:0000313" key="2">
    <source>
        <dbReference type="EMBL" id="KRT56413.1"/>
    </source>
</evidence>
<keyword evidence="3" id="KW-1185">Reference proteome</keyword>
<organism evidence="2 3">
    <name type="scientific">endosymbiont of Ridgeia piscesae</name>
    <dbReference type="NCBI Taxonomy" id="54398"/>
    <lineage>
        <taxon>Bacteria</taxon>
        <taxon>Pseudomonadati</taxon>
        <taxon>Pseudomonadota</taxon>
        <taxon>Gammaproteobacteria</taxon>
        <taxon>sulfur-oxidizing symbionts</taxon>
    </lineage>
</organism>
<dbReference type="OrthoDB" id="5612149at2"/>
<accession>A0A0T5Z0V2</accession>
<dbReference type="RefSeq" id="WP_060528460.1">
    <property type="nucleotide sequence ID" value="NZ_KQ557132.1"/>
</dbReference>
<sequence>MSGKGEMGMSMHNNLPSTATQPDLDWSQVRETVRMLNLAVAQIEVAMREGDDSVETLTNSFTSMIESSSSIVQAVERLQNTGKDEGLIAEVEKESSLISEKMQAGVIAFQFYDKLSQRLAHVSHALAALSELVEDGSRIFNPNEWIGLQTKIRSKYNMREEQAMFDSLLEGKTVDEVLANGVGITHEPDNDIELF</sequence>
<evidence type="ECO:0008006" key="4">
    <source>
        <dbReference type="Google" id="ProtNLM"/>
    </source>
</evidence>
<gene>
    <name evidence="2" type="ORF">Ga0074115_1453</name>
</gene>
<feature type="compositionally biased region" description="Polar residues" evidence="1">
    <location>
        <begin position="11"/>
        <end position="21"/>
    </location>
</feature>
<comment type="caution">
    <text evidence="2">The sequence shown here is derived from an EMBL/GenBank/DDBJ whole genome shotgun (WGS) entry which is preliminary data.</text>
</comment>